<evidence type="ECO:0000256" key="13">
    <source>
        <dbReference type="ARBA" id="ARBA00023204"/>
    </source>
</evidence>
<dbReference type="Gene3D" id="3.30.1490.20">
    <property type="entry name" value="ATP-grasp fold, A domain"/>
    <property type="match status" value="1"/>
</dbReference>
<dbReference type="Pfam" id="PF17755">
    <property type="entry name" value="UvrA_DNA-bind"/>
    <property type="match status" value="1"/>
</dbReference>
<dbReference type="GO" id="GO:0003677">
    <property type="term" value="F:DNA binding"/>
    <property type="evidence" value="ECO:0007669"/>
    <property type="project" value="UniProtKB-UniRule"/>
</dbReference>
<evidence type="ECO:0000256" key="5">
    <source>
        <dbReference type="ARBA" id="ARBA00022741"/>
    </source>
</evidence>
<keyword evidence="5 18" id="KW-0547">Nucleotide-binding</keyword>
<dbReference type="InterPro" id="IPR004602">
    <property type="entry name" value="UvrA"/>
</dbReference>
<dbReference type="InterPro" id="IPR003439">
    <property type="entry name" value="ABC_transporter-like_ATP-bd"/>
</dbReference>
<reference evidence="20 21" key="1">
    <citation type="journal article" date="2014" name="Genome Announc.">
        <title>Draft Genome Sequence of the Iron-Oxidizing, Acidophilic, and Halotolerant 'Thiobacillus prosperus' Type Strain DSM 5130.</title>
        <authorList>
            <person name="Ossandon F.J."/>
            <person name="Cardenas J.P."/>
            <person name="Corbett M."/>
            <person name="Quatrini R."/>
            <person name="Holmes D.S."/>
            <person name="Watkin E."/>
        </authorList>
    </citation>
    <scope>NUCLEOTIDE SEQUENCE [LARGE SCALE GENOMIC DNA]</scope>
    <source>
        <strain evidence="20 21">DSM 5130</strain>
    </source>
</reference>
<keyword evidence="8 18" id="KW-0863">Zinc-finger</keyword>
<keyword evidence="6 18" id="KW-0227">DNA damage</keyword>
<organism evidence="20 21">
    <name type="scientific">Acidihalobacter prosperus</name>
    <dbReference type="NCBI Taxonomy" id="160660"/>
    <lineage>
        <taxon>Bacteria</taxon>
        <taxon>Pseudomonadati</taxon>
        <taxon>Pseudomonadota</taxon>
        <taxon>Gammaproteobacteria</taxon>
        <taxon>Chromatiales</taxon>
        <taxon>Ectothiorhodospiraceae</taxon>
        <taxon>Acidihalobacter</taxon>
    </lineage>
</organism>
<dbReference type="FunFam" id="1.10.8.280:FF:000001">
    <property type="entry name" value="UvrABC system protein A"/>
    <property type="match status" value="1"/>
</dbReference>
<proteinExistence type="inferred from homology"/>
<keyword evidence="7 18" id="KW-0228">DNA excision</keyword>
<dbReference type="STRING" id="160660.BJI67_11330"/>
<evidence type="ECO:0000256" key="2">
    <source>
        <dbReference type="ARBA" id="ARBA00022490"/>
    </source>
</evidence>
<dbReference type="SUPFAM" id="SSF52540">
    <property type="entry name" value="P-loop containing nucleoside triphosphate hydrolases"/>
    <property type="match status" value="2"/>
</dbReference>
<dbReference type="CDD" id="cd03270">
    <property type="entry name" value="ABC_UvrA_I"/>
    <property type="match status" value="1"/>
</dbReference>
<dbReference type="InterPro" id="IPR027417">
    <property type="entry name" value="P-loop_NTPase"/>
</dbReference>
<keyword evidence="11 18" id="KW-0267">Excision nuclease</keyword>
<feature type="binding site" evidence="18">
    <location>
        <begin position="31"/>
        <end position="38"/>
    </location>
    <ligand>
        <name>ATP</name>
        <dbReference type="ChEBI" id="CHEBI:30616"/>
    </ligand>
</feature>
<dbReference type="GO" id="GO:0005737">
    <property type="term" value="C:cytoplasm"/>
    <property type="evidence" value="ECO:0007669"/>
    <property type="project" value="UniProtKB-SubCell"/>
</dbReference>
<keyword evidence="2 18" id="KW-0963">Cytoplasm</keyword>
<evidence type="ECO:0000256" key="1">
    <source>
        <dbReference type="ARBA" id="ARBA00004496"/>
    </source>
</evidence>
<evidence type="ECO:0000256" key="12">
    <source>
        <dbReference type="ARBA" id="ARBA00023125"/>
    </source>
</evidence>
<dbReference type="InterPro" id="IPR041102">
    <property type="entry name" value="UvrA_inter"/>
</dbReference>
<evidence type="ECO:0000256" key="9">
    <source>
        <dbReference type="ARBA" id="ARBA00022833"/>
    </source>
</evidence>
<keyword evidence="9 18" id="KW-0862">Zinc</keyword>
<feature type="domain" description="ABC transporter" evidence="19">
    <location>
        <begin position="606"/>
        <end position="936"/>
    </location>
</feature>
<comment type="similarity">
    <text evidence="15 18">Belongs to the ABC transporter superfamily. UvrA family.</text>
</comment>
<evidence type="ECO:0000313" key="21">
    <source>
        <dbReference type="Proteomes" id="UP000029273"/>
    </source>
</evidence>
<keyword evidence="14 18" id="KW-0742">SOS response</keyword>
<dbReference type="AlphaFoldDB" id="A0A1A6C614"/>
<evidence type="ECO:0000256" key="17">
    <source>
        <dbReference type="ARBA" id="ARBA00042156"/>
    </source>
</evidence>
<dbReference type="PROSITE" id="PS00211">
    <property type="entry name" value="ABC_TRANSPORTER_1"/>
    <property type="match status" value="2"/>
</dbReference>
<name>A0A1A6C614_9GAMM</name>
<dbReference type="PANTHER" id="PTHR43152">
    <property type="entry name" value="UVRABC SYSTEM PROTEIN A"/>
    <property type="match status" value="1"/>
</dbReference>
<evidence type="ECO:0000256" key="18">
    <source>
        <dbReference type="HAMAP-Rule" id="MF_00205"/>
    </source>
</evidence>
<dbReference type="GO" id="GO:0016887">
    <property type="term" value="F:ATP hydrolysis activity"/>
    <property type="evidence" value="ECO:0007669"/>
    <property type="project" value="InterPro"/>
</dbReference>
<keyword evidence="10 18" id="KW-0067">ATP-binding</keyword>
<dbReference type="Gene3D" id="3.40.50.300">
    <property type="entry name" value="P-loop containing nucleotide triphosphate hydrolases"/>
    <property type="match status" value="2"/>
</dbReference>
<evidence type="ECO:0000256" key="14">
    <source>
        <dbReference type="ARBA" id="ARBA00023236"/>
    </source>
</evidence>
<dbReference type="RefSeq" id="WP_065089321.1">
    <property type="nucleotide sequence ID" value="NZ_JQSG02000002.1"/>
</dbReference>
<dbReference type="InterPro" id="IPR017871">
    <property type="entry name" value="ABC_transporter-like_CS"/>
</dbReference>
<dbReference type="CDD" id="cd03271">
    <property type="entry name" value="ABC_UvrA_II"/>
    <property type="match status" value="1"/>
</dbReference>
<dbReference type="PANTHER" id="PTHR43152:SF3">
    <property type="entry name" value="UVRABC SYSTEM PROTEIN A"/>
    <property type="match status" value="1"/>
</dbReference>
<protein>
    <recommendedName>
        <fullName evidence="16 18">UvrABC system protein A</fullName>
        <shortName evidence="18">UvrA protein</shortName>
    </recommendedName>
    <alternativeName>
        <fullName evidence="17 18">Excinuclease ABC subunit A</fullName>
    </alternativeName>
</protein>
<evidence type="ECO:0000256" key="8">
    <source>
        <dbReference type="ARBA" id="ARBA00022771"/>
    </source>
</evidence>
<evidence type="ECO:0000256" key="3">
    <source>
        <dbReference type="ARBA" id="ARBA00022723"/>
    </source>
</evidence>
<evidence type="ECO:0000256" key="11">
    <source>
        <dbReference type="ARBA" id="ARBA00022881"/>
    </source>
</evidence>
<evidence type="ECO:0000256" key="16">
    <source>
        <dbReference type="ARBA" id="ARBA00039316"/>
    </source>
</evidence>
<dbReference type="FunFam" id="1.20.1580.10:FF:000002">
    <property type="entry name" value="UvrABC system protein A"/>
    <property type="match status" value="1"/>
</dbReference>
<dbReference type="OrthoDB" id="9809851at2"/>
<keyword evidence="21" id="KW-1185">Reference proteome</keyword>
<dbReference type="GO" id="GO:0009381">
    <property type="term" value="F:excinuclease ABC activity"/>
    <property type="evidence" value="ECO:0007669"/>
    <property type="project" value="UniProtKB-UniRule"/>
</dbReference>
<evidence type="ECO:0000256" key="10">
    <source>
        <dbReference type="ARBA" id="ARBA00022840"/>
    </source>
</evidence>
<keyword evidence="3 18" id="KW-0479">Metal-binding</keyword>
<keyword evidence="4 18" id="KW-0677">Repeat</keyword>
<evidence type="ECO:0000256" key="6">
    <source>
        <dbReference type="ARBA" id="ARBA00022763"/>
    </source>
</evidence>
<dbReference type="Gene3D" id="1.20.1580.10">
    <property type="entry name" value="ABC transporter ATPase like domain"/>
    <property type="match status" value="2"/>
</dbReference>
<dbReference type="GO" id="GO:0009380">
    <property type="term" value="C:excinuclease repair complex"/>
    <property type="evidence" value="ECO:0007669"/>
    <property type="project" value="InterPro"/>
</dbReference>
<evidence type="ECO:0000256" key="15">
    <source>
        <dbReference type="ARBA" id="ARBA00038000"/>
    </source>
</evidence>
<comment type="subunit">
    <text evidence="18">Forms a heterotetramer with UvrB during the search for lesions.</text>
</comment>
<dbReference type="PROSITE" id="PS50893">
    <property type="entry name" value="ABC_TRANSPORTER_2"/>
    <property type="match status" value="1"/>
</dbReference>
<sequence length="950" mass="103777">MDLIRIRGARTHNLKNIDLDLPRERLVVITGLSGSGKSSLAFDTLFAEGQRRYVESLSAYARQFLSVMEKPDVDYIEGLSPAISIEQKTTSHNPRSTVGTITEIYDYLRLLYARAGTPYCPDHALPLEAQTVSQMVDQVLALPEGTRIMLLAPLVSGRKGEHAQVIDGLRGQGFIRARIDGEVYEVDSAPTLDPKRKHSIEAVIDRLRVRPDIALRLAESFETALRLGEGIARIAFMDDAKAEEPVFSSRYACPQCGYSLAELEPRLFSFNNPFGACTTCDGLGVQTFFDPERVIIDPELSLAGGAIRGWDRRNEHYYRLIGALAAHYDFDPEMPWNELPAKVRRVVLEGSGRESITITERDARGKAVTRSHPFEGILPNMARRYRETESSAVREELGRYLSARQCADCGGSRLNRAARHVFVGERTLPELTQVPIEQALAFFSQLDLPGRRGQIAGKIVKEIVARLSFLVNVGLDYLTLERSADTLSGGEAQRIRLASQIGAGLVGVMYVLDEPSIGLHQRDNQRLLDTLARLRDLGNSVIVVEHDEDAIRAADHVVDIGPGAGLHGGRVIAEGTPEAVAANPASLTGQYLSGQRSVAVPTQRHVPSDDAWLTLRGASGNNLKGVDMALPLGLLTCVTGVSGSGKSTLVNDTLYRLLAKHFYGASDEPAAFEDVEGLEHLDKVVAIDQSPIGRTPRSNPATYTGLFTPIRELFAGTPEARSRGYTPGRFSFNVRGGRCEACQGEGFTKVEMVFLADIYVPCDVCKGQRYNRETLGVPYKGKNIHEVLEMTVEDALAFFAPVPAIHRKLQTLMDVGLSYITLGQSATTLSGGEAQRVKLAKELSKRATGRTLYILDEPTTGLHFHDVDQLLGVLHQLRDQGNTVVVIEHNLDVIKTADWVIDLGPEGGEGGGQIIAAGTPEAIAATPGSYTGHFLKPLLARAGRKLRKRA</sequence>
<dbReference type="Proteomes" id="UP000029273">
    <property type="component" value="Unassembled WGS sequence"/>
</dbReference>
<dbReference type="Pfam" id="PF17760">
    <property type="entry name" value="UvrA_inter"/>
    <property type="match status" value="1"/>
</dbReference>
<evidence type="ECO:0000259" key="19">
    <source>
        <dbReference type="PROSITE" id="PS50893"/>
    </source>
</evidence>
<evidence type="ECO:0000313" key="20">
    <source>
        <dbReference type="EMBL" id="OBS10006.1"/>
    </source>
</evidence>
<dbReference type="NCBIfam" id="NF001503">
    <property type="entry name" value="PRK00349.1"/>
    <property type="match status" value="1"/>
</dbReference>
<dbReference type="InterPro" id="IPR013815">
    <property type="entry name" value="ATP_grasp_subdomain_1"/>
</dbReference>
<feature type="zinc finger region" description="C4-type" evidence="18">
    <location>
        <begin position="739"/>
        <end position="765"/>
    </location>
</feature>
<comment type="function">
    <text evidence="18">The UvrABC repair system catalyzes the recognition and processing of DNA lesions. UvrA is an ATPase and a DNA-binding protein. A damage recognition complex composed of 2 UvrA and 2 UvrB subunits scans DNA for abnormalities. When the presence of a lesion has been verified by UvrB, the UvrA molecules dissociate.</text>
</comment>
<accession>A0A1A6C614</accession>
<keyword evidence="13 18" id="KW-0234">DNA repair</keyword>
<dbReference type="Gene3D" id="1.10.8.280">
    <property type="entry name" value="ABC transporter ATPase domain-like"/>
    <property type="match status" value="1"/>
</dbReference>
<dbReference type="NCBIfam" id="TIGR00630">
    <property type="entry name" value="uvra"/>
    <property type="match status" value="1"/>
</dbReference>
<dbReference type="GO" id="GO:0008270">
    <property type="term" value="F:zinc ion binding"/>
    <property type="evidence" value="ECO:0007669"/>
    <property type="project" value="UniProtKB-UniRule"/>
</dbReference>
<dbReference type="GO" id="GO:0005524">
    <property type="term" value="F:ATP binding"/>
    <property type="evidence" value="ECO:0007669"/>
    <property type="project" value="UniProtKB-UniRule"/>
</dbReference>
<dbReference type="EMBL" id="JQSG02000002">
    <property type="protein sequence ID" value="OBS10006.1"/>
    <property type="molecule type" value="Genomic_DNA"/>
</dbReference>
<dbReference type="GO" id="GO:0006289">
    <property type="term" value="P:nucleotide-excision repair"/>
    <property type="evidence" value="ECO:0007669"/>
    <property type="project" value="UniProtKB-UniRule"/>
</dbReference>
<dbReference type="InterPro" id="IPR041552">
    <property type="entry name" value="UvrA_DNA-bd"/>
</dbReference>
<evidence type="ECO:0000256" key="4">
    <source>
        <dbReference type="ARBA" id="ARBA00022737"/>
    </source>
</evidence>
<dbReference type="HAMAP" id="MF_00205">
    <property type="entry name" value="UvrA"/>
    <property type="match status" value="1"/>
</dbReference>
<comment type="caution">
    <text evidence="20">The sequence shown here is derived from an EMBL/GenBank/DDBJ whole genome shotgun (WGS) entry which is preliminary data.</text>
</comment>
<evidence type="ECO:0000256" key="7">
    <source>
        <dbReference type="ARBA" id="ARBA00022769"/>
    </source>
</evidence>
<feature type="binding site" evidence="18">
    <location>
        <begin position="640"/>
        <end position="647"/>
    </location>
    <ligand>
        <name>ATP</name>
        <dbReference type="ChEBI" id="CHEBI:30616"/>
    </ligand>
</feature>
<feature type="zinc finger region" description="C4-type" evidence="18">
    <location>
        <begin position="253"/>
        <end position="280"/>
    </location>
</feature>
<comment type="subcellular location">
    <subcellularLocation>
        <location evidence="1 18">Cytoplasm</location>
    </subcellularLocation>
</comment>
<keyword evidence="12 18" id="KW-0238">DNA-binding</keyword>
<gene>
    <name evidence="18" type="primary">uvrA</name>
    <name evidence="20" type="ORF">Thpro_021056</name>
</gene>
<dbReference type="GO" id="GO:0009432">
    <property type="term" value="P:SOS response"/>
    <property type="evidence" value="ECO:0007669"/>
    <property type="project" value="UniProtKB-UniRule"/>
</dbReference>